<dbReference type="InterPro" id="IPR019734">
    <property type="entry name" value="TPR_rpt"/>
</dbReference>
<dbReference type="Gene3D" id="1.25.40.10">
    <property type="entry name" value="Tetratricopeptide repeat domain"/>
    <property type="match status" value="1"/>
</dbReference>
<dbReference type="InterPro" id="IPR050903">
    <property type="entry name" value="Bact_Chemotaxis_MeTrfase"/>
</dbReference>
<evidence type="ECO:0000256" key="2">
    <source>
        <dbReference type="ARBA" id="ARBA00022679"/>
    </source>
</evidence>
<organism evidence="7 8">
    <name type="scientific">Metapseudomonas lalkuanensis</name>
    <dbReference type="NCBI Taxonomy" id="2604832"/>
    <lineage>
        <taxon>Bacteria</taxon>
        <taxon>Pseudomonadati</taxon>
        <taxon>Pseudomonadota</taxon>
        <taxon>Gammaproteobacteria</taxon>
        <taxon>Pseudomonadales</taxon>
        <taxon>Pseudomonadaceae</taxon>
        <taxon>Metapseudomonas</taxon>
    </lineage>
</organism>
<keyword evidence="1" id="KW-0489">Methyltransferase</keyword>
<feature type="compositionally biased region" description="Low complexity" evidence="5">
    <location>
        <begin position="306"/>
        <end position="315"/>
    </location>
</feature>
<dbReference type="PROSITE" id="PS50005">
    <property type="entry name" value="TPR"/>
    <property type="match status" value="1"/>
</dbReference>
<evidence type="ECO:0000256" key="1">
    <source>
        <dbReference type="ARBA" id="ARBA00022603"/>
    </source>
</evidence>
<dbReference type="GO" id="GO:0008757">
    <property type="term" value="F:S-adenosylmethionine-dependent methyltransferase activity"/>
    <property type="evidence" value="ECO:0007669"/>
    <property type="project" value="InterPro"/>
</dbReference>
<dbReference type="InterPro" id="IPR029063">
    <property type="entry name" value="SAM-dependent_MTases_sf"/>
</dbReference>
<name>A0A5J6QVA2_9GAMM</name>
<dbReference type="PRINTS" id="PR00996">
    <property type="entry name" value="CHERMTFRASE"/>
</dbReference>
<dbReference type="SMART" id="SM00138">
    <property type="entry name" value="MeTrc"/>
    <property type="match status" value="1"/>
</dbReference>
<evidence type="ECO:0000313" key="7">
    <source>
        <dbReference type="EMBL" id="QEY64649.1"/>
    </source>
</evidence>
<feature type="repeat" description="TPR" evidence="4">
    <location>
        <begin position="351"/>
        <end position="384"/>
    </location>
</feature>
<dbReference type="GO" id="GO:0032259">
    <property type="term" value="P:methylation"/>
    <property type="evidence" value="ECO:0007669"/>
    <property type="project" value="UniProtKB-KW"/>
</dbReference>
<evidence type="ECO:0000256" key="5">
    <source>
        <dbReference type="SAM" id="MobiDB-lite"/>
    </source>
</evidence>
<keyword evidence="8" id="KW-1185">Reference proteome</keyword>
<evidence type="ECO:0000313" key="8">
    <source>
        <dbReference type="Proteomes" id="UP000327179"/>
    </source>
</evidence>
<protein>
    <submittedName>
        <fullName evidence="7">Chemotaxis protein CheR</fullName>
    </submittedName>
</protein>
<feature type="region of interest" description="Disordered" evidence="5">
    <location>
        <begin position="285"/>
        <end position="315"/>
    </location>
</feature>
<dbReference type="Pfam" id="PF01739">
    <property type="entry name" value="CheR"/>
    <property type="match status" value="1"/>
</dbReference>
<evidence type="ECO:0000256" key="3">
    <source>
        <dbReference type="ARBA" id="ARBA00022691"/>
    </source>
</evidence>
<dbReference type="InterPro" id="IPR022642">
    <property type="entry name" value="CheR_C"/>
</dbReference>
<dbReference type="InterPro" id="IPR000780">
    <property type="entry name" value="CheR_MeTrfase"/>
</dbReference>
<dbReference type="SUPFAM" id="SSF48452">
    <property type="entry name" value="TPR-like"/>
    <property type="match status" value="1"/>
</dbReference>
<dbReference type="InterPro" id="IPR011990">
    <property type="entry name" value="TPR-like_helical_dom_sf"/>
</dbReference>
<proteinExistence type="predicted"/>
<keyword evidence="4" id="KW-0802">TPR repeat</keyword>
<sequence>MIERFETLLKHRIGLEAESVGRVVIERAVRQRMHACASRDEDAYWTTLNASPAEQQALVEAVVVPETWFFRYPESFAALGRLAFERLPALAAGRPLRILSLPCSTGEEPFSIVMALLDAGLAPGLFQVDAVDISERVLERARQGVYGRNSFRGEDLGFRDRYFLPSGEGHAVAQQVASRVRFLRGNLLDPGLLAGEPPYDFVFCRNLLIYFDRPTQGAVLEVLKRLMQRDGAMFIGPAEASLLSQQGMQPLGYPQAFVFRHGSSQAAKPARAQIAAPAAAVAVPAAARVPPRPRPPLPKPERPNHGQTQAAAGGTGRDAALANIVSLANSGRSEEARSACEAFLAAHGPSADAFYWLGLLSDVAGKVDEAQDYYRKALYLAPQHAEALAHLAALLAARGDRAGAQRLQQRASRGVNNHGR</sequence>
<dbReference type="SUPFAM" id="SSF53335">
    <property type="entry name" value="S-adenosyl-L-methionine-dependent methyltransferases"/>
    <property type="match status" value="1"/>
</dbReference>
<keyword evidence="2" id="KW-0808">Transferase</keyword>
<dbReference type="Proteomes" id="UP000327179">
    <property type="component" value="Chromosome"/>
</dbReference>
<dbReference type="EMBL" id="CP043311">
    <property type="protein sequence ID" value="QEY64649.1"/>
    <property type="molecule type" value="Genomic_DNA"/>
</dbReference>
<accession>A0A5J6QVA2</accession>
<dbReference type="Gene3D" id="3.40.50.150">
    <property type="entry name" value="Vaccinia Virus protein VP39"/>
    <property type="match status" value="1"/>
</dbReference>
<reference evidence="7 8" key="1">
    <citation type="submission" date="2019-08" db="EMBL/GenBank/DDBJ databases">
        <title>Whole-genome Sequencing of e-waste polymer degrading bacterium Pseudomonas sp. strain PE08.</title>
        <authorList>
            <person name="Kirdat K."/>
            <person name="Debbarma P."/>
            <person name="Narawade N."/>
            <person name="Suyal D."/>
            <person name="Thorat V."/>
            <person name="Shouche Y."/>
            <person name="Goel R."/>
            <person name="Yadav A."/>
        </authorList>
    </citation>
    <scope>NUCLEOTIDE SEQUENCE [LARGE SCALE GENOMIC DNA]</scope>
    <source>
        <strain evidence="7 8">PE08</strain>
    </source>
</reference>
<dbReference type="KEGG" id="plal:FXN65_22225"/>
<dbReference type="RefSeq" id="WP_151136467.1">
    <property type="nucleotide sequence ID" value="NZ_CP043311.1"/>
</dbReference>
<dbReference type="AlphaFoldDB" id="A0A5J6QVA2"/>
<feature type="domain" description="CheR-type methyltransferase" evidence="6">
    <location>
        <begin position="1"/>
        <end position="240"/>
    </location>
</feature>
<dbReference type="PANTHER" id="PTHR24422">
    <property type="entry name" value="CHEMOTAXIS PROTEIN METHYLTRANSFERASE"/>
    <property type="match status" value="1"/>
</dbReference>
<dbReference type="CDD" id="cd02440">
    <property type="entry name" value="AdoMet_MTases"/>
    <property type="match status" value="1"/>
</dbReference>
<evidence type="ECO:0000256" key="4">
    <source>
        <dbReference type="PROSITE-ProRule" id="PRU00339"/>
    </source>
</evidence>
<gene>
    <name evidence="7" type="ORF">FXN65_22225</name>
</gene>
<keyword evidence="3" id="KW-0949">S-adenosyl-L-methionine</keyword>
<dbReference type="PROSITE" id="PS50123">
    <property type="entry name" value="CHER"/>
    <property type="match status" value="1"/>
</dbReference>
<dbReference type="PANTHER" id="PTHR24422:SF19">
    <property type="entry name" value="CHEMOTAXIS PROTEIN METHYLTRANSFERASE"/>
    <property type="match status" value="1"/>
</dbReference>
<evidence type="ECO:0000259" key="6">
    <source>
        <dbReference type="PROSITE" id="PS50123"/>
    </source>
</evidence>